<dbReference type="GO" id="GO:0019843">
    <property type="term" value="F:rRNA binding"/>
    <property type="evidence" value="ECO:0007669"/>
    <property type="project" value="UniProtKB-UniRule"/>
</dbReference>
<dbReference type="GO" id="GO:0000049">
    <property type="term" value="F:tRNA binding"/>
    <property type="evidence" value="ECO:0007669"/>
    <property type="project" value="UniProtKB-UniRule"/>
</dbReference>
<dbReference type="Pfam" id="PF05670">
    <property type="entry name" value="NFACT-R_1"/>
    <property type="match status" value="1"/>
</dbReference>
<dbReference type="GO" id="GO:0005737">
    <property type="term" value="C:cytoplasm"/>
    <property type="evidence" value="ECO:0007669"/>
    <property type="project" value="UniProtKB-ARBA"/>
</dbReference>
<keyword evidence="2" id="KW-0694">RNA-binding</keyword>
<dbReference type="PANTHER" id="PTHR15239">
    <property type="entry name" value="NUCLEAR EXPORT MEDIATOR FACTOR NEMF"/>
    <property type="match status" value="1"/>
</dbReference>
<evidence type="ECO:0000313" key="5">
    <source>
        <dbReference type="Proteomes" id="UP000053911"/>
    </source>
</evidence>
<dbReference type="GO" id="GO:0072344">
    <property type="term" value="P:rescue of stalled ribosome"/>
    <property type="evidence" value="ECO:0007669"/>
    <property type="project" value="UniProtKB-UniRule"/>
</dbReference>
<dbReference type="NCBIfam" id="NF041120">
    <property type="entry name" value="RqcH_arch"/>
    <property type="match status" value="1"/>
</dbReference>
<dbReference type="Gene3D" id="2.30.310.10">
    <property type="entry name" value="ibrinogen binding protein from staphylococcus aureus domain"/>
    <property type="match status" value="1"/>
</dbReference>
<accession>A0A101EMR3</accession>
<dbReference type="EMBL" id="LGFD01000007">
    <property type="protein sequence ID" value="KUK18148.1"/>
    <property type="molecule type" value="Genomic_DNA"/>
</dbReference>
<dbReference type="GO" id="GO:0043023">
    <property type="term" value="F:ribosomal large subunit binding"/>
    <property type="evidence" value="ECO:0007669"/>
    <property type="project" value="UniProtKB-UniRule"/>
</dbReference>
<dbReference type="Proteomes" id="UP000053911">
    <property type="component" value="Unassembled WGS sequence"/>
</dbReference>
<dbReference type="RefSeq" id="WP_283217356.1">
    <property type="nucleotide sequence ID" value="NZ_LGFD01000007.1"/>
</dbReference>
<keyword evidence="2" id="KW-0820">tRNA-binding</keyword>
<dbReference type="GO" id="GO:1990112">
    <property type="term" value="C:RQC complex"/>
    <property type="evidence" value="ECO:0007669"/>
    <property type="project" value="TreeGrafter"/>
</dbReference>
<dbReference type="PANTHER" id="PTHR15239:SF6">
    <property type="entry name" value="RIBOSOME QUALITY CONTROL COMPLEX SUBUNIT NEMF"/>
    <property type="match status" value="1"/>
</dbReference>
<feature type="domain" description="NFACT RNA-binding" evidence="3">
    <location>
        <begin position="452"/>
        <end position="561"/>
    </location>
</feature>
<keyword evidence="2" id="KW-0699">rRNA-binding</keyword>
<feature type="coiled-coil region" evidence="2">
    <location>
        <begin position="401"/>
        <end position="445"/>
    </location>
</feature>
<dbReference type="FunFam" id="2.30.310.10:FF:000003">
    <property type="entry name" value="Zinc knuckle domain containing protein"/>
    <property type="match status" value="1"/>
</dbReference>
<reference evidence="5" key="1">
    <citation type="journal article" date="2015" name="MBio">
        <title>Genome-Resolved Metagenomic Analysis Reveals Roles for Candidate Phyla and Other Microbial Community Members in Biogeochemical Transformations in Oil Reservoirs.</title>
        <authorList>
            <person name="Hu P."/>
            <person name="Tom L."/>
            <person name="Singh A."/>
            <person name="Thomas B.C."/>
            <person name="Baker B.J."/>
            <person name="Piceno Y.M."/>
            <person name="Andersen G.L."/>
            <person name="Banfield J.F."/>
        </authorList>
    </citation>
    <scope>NUCLEOTIDE SEQUENCE [LARGE SCALE GENOMIC DNA]</scope>
</reference>
<evidence type="ECO:0000256" key="2">
    <source>
        <dbReference type="HAMAP-Rule" id="MF_00844"/>
    </source>
</evidence>
<keyword evidence="2" id="KW-0648">Protein biosynthesis</keyword>
<comment type="similarity">
    <text evidence="2">Belongs to the NEMF family.</text>
</comment>
<protein>
    <recommendedName>
        <fullName evidence="2">Archaeal Rqc2 homolog aRqcH</fullName>
        <shortName evidence="2">aRqcH</shortName>
    </recommendedName>
</protein>
<dbReference type="SUPFAM" id="SSF46946">
    <property type="entry name" value="S13-like H2TH domain"/>
    <property type="match status" value="1"/>
</dbReference>
<dbReference type="InterPro" id="IPR010979">
    <property type="entry name" value="Ribosomal_uS13-like_H2TH"/>
</dbReference>
<dbReference type="InterPro" id="IPR051608">
    <property type="entry name" value="RQC_Subunit_NEMF"/>
</dbReference>
<organism evidence="4 5">
    <name type="scientific">Thermococcus sibiricus</name>
    <dbReference type="NCBI Taxonomy" id="172049"/>
    <lineage>
        <taxon>Archaea</taxon>
        <taxon>Methanobacteriati</taxon>
        <taxon>Methanobacteriota</taxon>
        <taxon>Thermococci</taxon>
        <taxon>Thermococcales</taxon>
        <taxon>Thermococcaceae</taxon>
        <taxon>Thermococcus</taxon>
    </lineage>
</organism>
<dbReference type="PATRIC" id="fig|172049.5.peg.1254"/>
<dbReference type="AlphaFoldDB" id="A0A101EMR3"/>
<dbReference type="InterPro" id="IPR043681">
    <property type="entry name" value="RqcH_archaeal"/>
</dbReference>
<evidence type="ECO:0000313" key="4">
    <source>
        <dbReference type="EMBL" id="KUK18148.1"/>
    </source>
</evidence>
<dbReference type="Pfam" id="PF05833">
    <property type="entry name" value="NFACT_N"/>
    <property type="match status" value="1"/>
</dbReference>
<dbReference type="InterPro" id="IPR008532">
    <property type="entry name" value="NFACT_RNA-bd"/>
</dbReference>
<gene>
    <name evidence="2" type="primary">rqcH</name>
    <name evidence="4" type="ORF">XD54_0536</name>
</gene>
<evidence type="ECO:0000256" key="1">
    <source>
        <dbReference type="ARBA" id="ARBA00023054"/>
    </source>
</evidence>
<proteinExistence type="inferred from homology"/>
<comment type="function">
    <text evidence="2">Probably part of the ribosome quality control system (RQC). May mediate the addition of alanine residues (Ala tailing) to incompletely synthesized nascent chains from stalled ribosomes, leading to their degradation.</text>
</comment>
<comment type="caution">
    <text evidence="4">The sequence shown here is derived from an EMBL/GenBank/DDBJ whole genome shotgun (WGS) entry which is preliminary data.</text>
</comment>
<feature type="coiled-coil region" evidence="2">
    <location>
        <begin position="281"/>
        <end position="315"/>
    </location>
</feature>
<dbReference type="HAMAP" id="MF_00844_A">
    <property type="entry name" value="RqcH_A"/>
    <property type="match status" value="1"/>
</dbReference>
<evidence type="ECO:0000259" key="3">
    <source>
        <dbReference type="Pfam" id="PF05670"/>
    </source>
</evidence>
<name>A0A101EMR3_9EURY</name>
<comment type="subunit">
    <text evidence="2">Associates with stalled 50S ribosomal subunits.</text>
</comment>
<sequence>MKQEMSSVDIKYIVEELKSLEGARVDKIYHDGNQIRIKFHITGEGRKDLIIEAGKRIHLTTYIKEAPQQPSSFTMLLRKYLSGLRLESIEQYNFDRIVKLKIGDYTLIAELFRKGNVVLVDKDNIIISAMRYEEFKDRVIKPKHEYKLPPARENPVDISWEKFKELISSQEVETVRALARSLNMGGLYAEEILLKAGIEKTKKANELSEEELKNIFDKMKEVFNSPKKPNIVYKDDTPIDVLPIELKWYEGYEKKFFETFSGALDEYFGKITIEGAKLERTKKLQEKKKGLEITLKKQEEMIKGFEKQMQENQEIGDLIYANFTFVENLLRELSKAVENLGWEEFKKRIEEGKKSDNKVAQMIKNVDPKEKAVTIELEGKKVKLYLNKSIGENAEIYYEIAKKAKHKLEGARKAYEDTLKKIQEIEKLIEEEEKKELSVRKLEKRKKKWFEKFKWFLSSEGFLIIAGKDATTNEIVVKRYMSENDLYCHADIYGAPHVVIKDGKKAGEKTIFEACQFAVSMSRAWKEGLYSGDAYWTDPNQVTKKAPSGEYLGKGAFMVYGKRNWMHGLPVKLAVGIVQYEGEELPMCGPLEAVKAHADKYIIIRPGRMKKSEFAKRLTKILERWGYKVDLDELMQILPPGNSEIVEVIE</sequence>
<keyword evidence="1 2" id="KW-0175">Coiled coil</keyword>